<sequence length="329" mass="35691">MRPESAGDPSQISSFSSESGILKDASLAGASRDSCVPLNLEYTNCGHSDQGMRAARSASRGTPARTASNAFANDERRFCLRLATSVGVAMLLAPHERRNTMKTLGLIGGMSWQSTALYYRWINEGVNRALGPGHSAKIVLWSVDFSEISRLQAAGEWEAAGRLLADCGRRLEAAGADALLICTNTMHQVADAVSAATSVPLIHLADATADHILENGYPRVALLGTRFTMERDFYRNRLTARGITVMTPDQAERDDIHRIIYQELCEGVIRDESRARYVEIIERLASDGAQAVILGCTEITLLIGDEDSPIPTVDTTRIHADSAVRFALG</sequence>
<dbReference type="AlphaFoldDB" id="A0A7R8WSN5"/>
<organism evidence="3">
    <name type="scientific">Cyprideis torosa</name>
    <dbReference type="NCBI Taxonomy" id="163714"/>
    <lineage>
        <taxon>Eukaryota</taxon>
        <taxon>Metazoa</taxon>
        <taxon>Ecdysozoa</taxon>
        <taxon>Arthropoda</taxon>
        <taxon>Crustacea</taxon>
        <taxon>Oligostraca</taxon>
        <taxon>Ostracoda</taxon>
        <taxon>Podocopa</taxon>
        <taxon>Podocopida</taxon>
        <taxon>Cytherocopina</taxon>
        <taxon>Cytheroidea</taxon>
        <taxon>Cytherideidae</taxon>
        <taxon>Cyprideis</taxon>
    </lineage>
</organism>
<accession>A0A7R8WSN5</accession>
<name>A0A7R8WSN5_9CRUS</name>
<proteinExistence type="inferred from homology"/>
<evidence type="ECO:0000313" key="3">
    <source>
        <dbReference type="EMBL" id="CAD7234361.1"/>
    </source>
</evidence>
<reference evidence="3" key="1">
    <citation type="submission" date="2020-11" db="EMBL/GenBank/DDBJ databases">
        <authorList>
            <person name="Tran Van P."/>
        </authorList>
    </citation>
    <scope>NUCLEOTIDE SEQUENCE</scope>
</reference>
<dbReference type="InterPro" id="IPR004380">
    <property type="entry name" value="Asp_race"/>
</dbReference>
<dbReference type="Pfam" id="PF01177">
    <property type="entry name" value="Asp_Glu_race"/>
    <property type="match status" value="1"/>
</dbReference>
<dbReference type="InterPro" id="IPR001920">
    <property type="entry name" value="Asp/Glu_race"/>
</dbReference>
<dbReference type="GO" id="GO:0047661">
    <property type="term" value="F:amino-acid racemase activity"/>
    <property type="evidence" value="ECO:0007669"/>
    <property type="project" value="InterPro"/>
</dbReference>
<evidence type="ECO:0000256" key="1">
    <source>
        <dbReference type="ARBA" id="ARBA00007847"/>
    </source>
</evidence>
<dbReference type="InterPro" id="IPR015942">
    <property type="entry name" value="Asp/Glu/hydantoin_racemase"/>
</dbReference>
<keyword evidence="2" id="KW-0413">Isomerase</keyword>
<dbReference type="EMBL" id="OB668456">
    <property type="protein sequence ID" value="CAD7234361.1"/>
    <property type="molecule type" value="Genomic_DNA"/>
</dbReference>
<dbReference type="SUPFAM" id="SSF53681">
    <property type="entry name" value="Aspartate/glutamate racemase"/>
    <property type="match status" value="2"/>
</dbReference>
<evidence type="ECO:0000256" key="2">
    <source>
        <dbReference type="ARBA" id="ARBA00023235"/>
    </source>
</evidence>
<gene>
    <name evidence="3" type="ORF">CTOB1V02_LOCUS12177</name>
</gene>
<dbReference type="PANTHER" id="PTHR21198">
    <property type="entry name" value="GLUTAMATE RACEMASE"/>
    <property type="match status" value="1"/>
</dbReference>
<dbReference type="NCBIfam" id="TIGR00035">
    <property type="entry name" value="asp_race"/>
    <property type="match status" value="1"/>
</dbReference>
<comment type="similarity">
    <text evidence="1">Belongs to the aspartate/glutamate racemases family.</text>
</comment>
<dbReference type="OrthoDB" id="187836at2759"/>
<dbReference type="Gene3D" id="3.40.50.1860">
    <property type="match status" value="2"/>
</dbReference>
<protein>
    <submittedName>
        <fullName evidence="3">Uncharacterized protein</fullName>
    </submittedName>
</protein>
<dbReference type="PANTHER" id="PTHR21198:SF7">
    <property type="entry name" value="ASPARTATE-GLUTAMATE RACEMASE FAMILY"/>
    <property type="match status" value="1"/>
</dbReference>